<dbReference type="InterPro" id="IPR010374">
    <property type="entry name" value="DUF969"/>
</dbReference>
<dbReference type="AlphaFoldDB" id="A0A1Q8QXC4"/>
<name>A0A1Q8QXC4_9FIRM</name>
<proteinExistence type="predicted"/>
<dbReference type="RefSeq" id="WP_207649624.1">
    <property type="nucleotide sequence ID" value="NZ_MLBF01000013.1"/>
</dbReference>
<accession>A0A1Q8QXC4</accession>
<keyword evidence="3" id="KW-1185">Reference proteome</keyword>
<feature type="transmembrane region" description="Helical" evidence="1">
    <location>
        <begin position="56"/>
        <end position="75"/>
    </location>
</feature>
<gene>
    <name evidence="2" type="ORF">DSOL_2225</name>
</gene>
<evidence type="ECO:0000256" key="1">
    <source>
        <dbReference type="SAM" id="Phobius"/>
    </source>
</evidence>
<feature type="transmembrane region" description="Helical" evidence="1">
    <location>
        <begin position="7"/>
        <end position="36"/>
    </location>
</feature>
<organism evidence="2 3">
    <name type="scientific">Desulfosporosinus metallidurans</name>
    <dbReference type="NCBI Taxonomy" id="1888891"/>
    <lineage>
        <taxon>Bacteria</taxon>
        <taxon>Bacillati</taxon>
        <taxon>Bacillota</taxon>
        <taxon>Clostridia</taxon>
        <taxon>Eubacteriales</taxon>
        <taxon>Desulfitobacteriaceae</taxon>
        <taxon>Desulfosporosinus</taxon>
    </lineage>
</organism>
<feature type="transmembrane region" description="Helical" evidence="1">
    <location>
        <begin position="191"/>
        <end position="212"/>
    </location>
</feature>
<dbReference type="EMBL" id="MLBF01000013">
    <property type="protein sequence ID" value="OLN31930.1"/>
    <property type="molecule type" value="Genomic_DNA"/>
</dbReference>
<feature type="transmembrane region" description="Helical" evidence="1">
    <location>
        <begin position="157"/>
        <end position="179"/>
    </location>
</feature>
<sequence>MMWSLLGVLIVIVGFILRFNPLIVVTVAGLVTGIVAHLPLTKILAQFGTSFVTNRYMSLFILILPVIGLMERYGLKEQAEALIGKVKAATTGRLLILYLLLRELSSALGLTSLGGHAQMVRPLVAPMAEGAAKAKFGPISDATQYKIRAHSAAVDNIGLFFGEDIFIAIGAILLMKGFFDQLNIPVTPIGMAMWGIPTAITAFLVHSVRLFLLDRSLAREYPATPKMEPSLASTKNSGQGGVD</sequence>
<comment type="caution">
    <text evidence="2">The sequence shown here is derived from an EMBL/GenBank/DDBJ whole genome shotgun (WGS) entry which is preliminary data.</text>
</comment>
<evidence type="ECO:0000313" key="2">
    <source>
        <dbReference type="EMBL" id="OLN31930.1"/>
    </source>
</evidence>
<keyword evidence="1" id="KW-0472">Membrane</keyword>
<keyword evidence="1" id="KW-1133">Transmembrane helix</keyword>
<protein>
    <submittedName>
        <fullName evidence="2">Membrane protein</fullName>
    </submittedName>
</protein>
<dbReference type="Pfam" id="PF06149">
    <property type="entry name" value="DUF969"/>
    <property type="match status" value="1"/>
</dbReference>
<dbReference type="STRING" id="1888891.DSOL_2225"/>
<keyword evidence="1" id="KW-0812">Transmembrane</keyword>
<evidence type="ECO:0000313" key="3">
    <source>
        <dbReference type="Proteomes" id="UP000186102"/>
    </source>
</evidence>
<reference evidence="2 3" key="1">
    <citation type="submission" date="2016-09" db="EMBL/GenBank/DDBJ databases">
        <title>Complete genome of Desulfosporosinus sp. OL.</title>
        <authorList>
            <person name="Mardanov A."/>
            <person name="Beletsky A."/>
            <person name="Panova A."/>
            <person name="Karnachuk O."/>
            <person name="Ravin N."/>
        </authorList>
    </citation>
    <scope>NUCLEOTIDE SEQUENCE [LARGE SCALE GENOMIC DNA]</scope>
    <source>
        <strain evidence="2 3">OL</strain>
    </source>
</reference>
<dbReference type="Proteomes" id="UP000186102">
    <property type="component" value="Unassembled WGS sequence"/>
</dbReference>